<dbReference type="EMBL" id="JXJN01009723">
    <property type="status" value="NOT_ANNOTATED_CDS"/>
    <property type="molecule type" value="Genomic_DNA"/>
</dbReference>
<proteinExistence type="predicted"/>
<dbReference type="Proteomes" id="UP000092460">
    <property type="component" value="Unassembled WGS sequence"/>
</dbReference>
<accession>A0A1B0B7V3</accession>
<name>A0A1B0B7V3_9MUSC</name>
<protein>
    <submittedName>
        <fullName evidence="1">Uncharacterized protein</fullName>
    </submittedName>
</protein>
<reference evidence="2" key="1">
    <citation type="submission" date="2015-01" db="EMBL/GenBank/DDBJ databases">
        <authorList>
            <person name="Aksoy S."/>
            <person name="Warren W."/>
            <person name="Wilson R.K."/>
        </authorList>
    </citation>
    <scope>NUCLEOTIDE SEQUENCE [LARGE SCALE GENOMIC DNA]</scope>
    <source>
        <strain evidence="2">IAEA</strain>
    </source>
</reference>
<evidence type="ECO:0000313" key="1">
    <source>
        <dbReference type="EnsemblMetazoa" id="GPPI021660-PA"/>
    </source>
</evidence>
<dbReference type="VEuPathDB" id="VectorBase:GPPI021660"/>
<dbReference type="AlphaFoldDB" id="A0A1B0B7V3"/>
<organism evidence="1 2">
    <name type="scientific">Glossina palpalis gambiensis</name>
    <dbReference type="NCBI Taxonomy" id="67801"/>
    <lineage>
        <taxon>Eukaryota</taxon>
        <taxon>Metazoa</taxon>
        <taxon>Ecdysozoa</taxon>
        <taxon>Arthropoda</taxon>
        <taxon>Hexapoda</taxon>
        <taxon>Insecta</taxon>
        <taxon>Pterygota</taxon>
        <taxon>Neoptera</taxon>
        <taxon>Endopterygota</taxon>
        <taxon>Diptera</taxon>
        <taxon>Brachycera</taxon>
        <taxon>Muscomorpha</taxon>
        <taxon>Hippoboscoidea</taxon>
        <taxon>Glossinidae</taxon>
        <taxon>Glossina</taxon>
    </lineage>
</organism>
<sequence length="330" mass="38369">MLGDYARLRGVVIESNKTIMLYEYFDINYGEFNGICDAYFWEVQTSIAICVELFFKDLLILLISNLKDEDKHSLIVWINILNIINCIEMENQINPAYTRFNHLRADGVKSKYVYKHSTPIAIEDPPARKLYYSTKLKTDCEIVAKQKILKQLFRPCSNSYLNFSLKREETKNAFNYDDKRTLKPFLLGKEDAKILNELNSKRPIGNSPDAGYNEKLINEELISSIQTPDTRKFQVTTTPYQLYRHGNGRSDKHHQSTVAAYEFQYFNTDLGSLHTRSTSFAPPSNITSIQNFTVFEDSERTVTTTPEMSVDKMDEFSGYFYERPKIPFEF</sequence>
<keyword evidence="2" id="KW-1185">Reference proteome</keyword>
<dbReference type="EMBL" id="JXJN01009724">
    <property type="status" value="NOT_ANNOTATED_CDS"/>
    <property type="molecule type" value="Genomic_DNA"/>
</dbReference>
<evidence type="ECO:0000313" key="2">
    <source>
        <dbReference type="Proteomes" id="UP000092460"/>
    </source>
</evidence>
<dbReference type="EnsemblMetazoa" id="GPPI021660-RA">
    <property type="protein sequence ID" value="GPPI021660-PA"/>
    <property type="gene ID" value="GPPI021660"/>
</dbReference>
<reference evidence="1" key="2">
    <citation type="submission" date="2020-05" db="UniProtKB">
        <authorList>
            <consortium name="EnsemblMetazoa"/>
        </authorList>
    </citation>
    <scope>IDENTIFICATION</scope>
    <source>
        <strain evidence="1">IAEA</strain>
    </source>
</reference>